<dbReference type="AlphaFoldDB" id="A0A8J5X9B7"/>
<evidence type="ECO:0000313" key="1">
    <source>
        <dbReference type="EMBL" id="KAG8464111.1"/>
    </source>
</evidence>
<dbReference type="Proteomes" id="UP000751190">
    <property type="component" value="Unassembled WGS sequence"/>
</dbReference>
<protein>
    <submittedName>
        <fullName evidence="1">Uncharacterized protein</fullName>
    </submittedName>
</protein>
<dbReference type="OMA" id="PRILIGM"/>
<gene>
    <name evidence="1" type="ORF">KFE25_000279</name>
</gene>
<name>A0A8J5X9B7_DIALT</name>
<sequence length="243" mass="25720">MVSLSTTPTTRRPACTAAPAALAGRWAVAQRSCGAVHDTAIVRLRGGRWPAAPVASAAALAVLIAANALQNGRADRAAPRITSQLHSARDVAAICQRKCDVVALWRSGTAPQPRALSGRRLRGALLWRGVLCPASALVTHVLFAPGHAWVGKEFAADGTGRNVFADGRCRRPFAYAVAPSAFDGRPALVLTYRRRDRLWGNALGMRDELRTIPGHPRILIGMGSMVASGGVRNTAPFVLELAP</sequence>
<evidence type="ECO:0000313" key="2">
    <source>
        <dbReference type="Proteomes" id="UP000751190"/>
    </source>
</evidence>
<reference evidence="1" key="1">
    <citation type="submission" date="2021-05" db="EMBL/GenBank/DDBJ databases">
        <title>The genome of the haptophyte Pavlova lutheri (Diacronema luteri, Pavlovales) - a model for lipid biosynthesis in eukaryotic algae.</title>
        <authorList>
            <person name="Hulatt C.J."/>
            <person name="Posewitz M.C."/>
        </authorList>
    </citation>
    <scope>NUCLEOTIDE SEQUENCE</scope>
    <source>
        <strain evidence="1">NIVA-4/92</strain>
    </source>
</reference>
<dbReference type="OrthoDB" id="186473at2759"/>
<comment type="caution">
    <text evidence="1">The sequence shown here is derived from an EMBL/GenBank/DDBJ whole genome shotgun (WGS) entry which is preliminary data.</text>
</comment>
<organism evidence="1 2">
    <name type="scientific">Diacronema lutheri</name>
    <name type="common">Unicellular marine alga</name>
    <name type="synonym">Monochrysis lutheri</name>
    <dbReference type="NCBI Taxonomy" id="2081491"/>
    <lineage>
        <taxon>Eukaryota</taxon>
        <taxon>Haptista</taxon>
        <taxon>Haptophyta</taxon>
        <taxon>Pavlovophyceae</taxon>
        <taxon>Pavlovales</taxon>
        <taxon>Pavlovaceae</taxon>
        <taxon>Diacronema</taxon>
    </lineage>
</organism>
<dbReference type="EMBL" id="JAGTXO010000014">
    <property type="protein sequence ID" value="KAG8464111.1"/>
    <property type="molecule type" value="Genomic_DNA"/>
</dbReference>
<accession>A0A8J5X9B7</accession>
<proteinExistence type="predicted"/>
<keyword evidence="2" id="KW-1185">Reference proteome</keyword>